<name>A0ABR1YVM6_9PEZI</name>
<evidence type="ECO:0008006" key="4">
    <source>
        <dbReference type="Google" id="ProtNLM"/>
    </source>
</evidence>
<keyword evidence="1" id="KW-1133">Transmembrane helix</keyword>
<evidence type="ECO:0000256" key="1">
    <source>
        <dbReference type="SAM" id="Phobius"/>
    </source>
</evidence>
<dbReference type="EMBL" id="JBBWRZ010000003">
    <property type="protein sequence ID" value="KAK8240181.1"/>
    <property type="molecule type" value="Genomic_DNA"/>
</dbReference>
<gene>
    <name evidence="2" type="ORF">HDK90DRAFT_175581</name>
</gene>
<accession>A0ABR1YVM6</accession>
<evidence type="ECO:0000313" key="2">
    <source>
        <dbReference type="EMBL" id="KAK8240181.1"/>
    </source>
</evidence>
<evidence type="ECO:0000313" key="3">
    <source>
        <dbReference type="Proteomes" id="UP001492380"/>
    </source>
</evidence>
<organism evidence="2 3">
    <name type="scientific">Phyllosticta capitalensis</name>
    <dbReference type="NCBI Taxonomy" id="121624"/>
    <lineage>
        <taxon>Eukaryota</taxon>
        <taxon>Fungi</taxon>
        <taxon>Dikarya</taxon>
        <taxon>Ascomycota</taxon>
        <taxon>Pezizomycotina</taxon>
        <taxon>Dothideomycetes</taxon>
        <taxon>Dothideomycetes incertae sedis</taxon>
        <taxon>Botryosphaeriales</taxon>
        <taxon>Phyllostictaceae</taxon>
        <taxon>Phyllosticta</taxon>
    </lineage>
</organism>
<reference evidence="2 3" key="1">
    <citation type="submission" date="2024-04" db="EMBL/GenBank/DDBJ databases">
        <title>Phyllosticta paracitricarpa is synonymous to the EU quarantine fungus P. citricarpa based on phylogenomic analyses.</title>
        <authorList>
            <consortium name="Lawrence Berkeley National Laboratory"/>
            <person name="Van Ingen-Buijs V.A."/>
            <person name="Van Westerhoven A.C."/>
            <person name="Haridas S."/>
            <person name="Skiadas P."/>
            <person name="Martin F."/>
            <person name="Groenewald J.Z."/>
            <person name="Crous P.W."/>
            <person name="Seidl M.F."/>
        </authorList>
    </citation>
    <scope>NUCLEOTIDE SEQUENCE [LARGE SCALE GENOMIC DNA]</scope>
    <source>
        <strain evidence="2 3">CBS 123374</strain>
    </source>
</reference>
<protein>
    <recommendedName>
        <fullName evidence="4">Secreted protein</fullName>
    </recommendedName>
</protein>
<keyword evidence="1" id="KW-0812">Transmembrane</keyword>
<sequence>MAVLSEDLCNAKVASSTLVVTILVLLLLLQPPFCWLALRAHSFAVFELGWWWCRGARGLGGAGCDAVPDSTNNLRHPTFLHYDCRGNRDNHF</sequence>
<feature type="transmembrane region" description="Helical" evidence="1">
    <location>
        <begin position="13"/>
        <end position="38"/>
    </location>
</feature>
<comment type="caution">
    <text evidence="2">The sequence shown here is derived from an EMBL/GenBank/DDBJ whole genome shotgun (WGS) entry which is preliminary data.</text>
</comment>
<keyword evidence="3" id="KW-1185">Reference proteome</keyword>
<proteinExistence type="predicted"/>
<dbReference type="Proteomes" id="UP001492380">
    <property type="component" value="Unassembled WGS sequence"/>
</dbReference>
<keyword evidence="1" id="KW-0472">Membrane</keyword>